<dbReference type="PANTHER" id="PTHR35400">
    <property type="entry name" value="SLR1083 PROTEIN"/>
    <property type="match status" value="1"/>
</dbReference>
<dbReference type="InterPro" id="IPR011335">
    <property type="entry name" value="Restrct_endonuc-II-like"/>
</dbReference>
<proteinExistence type="predicted"/>
<dbReference type="AlphaFoldDB" id="A0A239BQX4"/>
<dbReference type="InterPro" id="IPR012296">
    <property type="entry name" value="Nuclease_put_TT1808"/>
</dbReference>
<keyword evidence="2" id="KW-0378">Hydrolase</keyword>
<gene>
    <name evidence="2" type="ORF">SAMN05216276_100455</name>
</gene>
<dbReference type="Proteomes" id="UP000198282">
    <property type="component" value="Unassembled WGS sequence"/>
</dbReference>
<dbReference type="RefSeq" id="WP_089206061.1">
    <property type="nucleotide sequence ID" value="NZ_FZOD01000004.1"/>
</dbReference>
<feature type="domain" description="Putative restriction endonuclease" evidence="1">
    <location>
        <begin position="22"/>
        <end position="155"/>
    </location>
</feature>
<keyword evidence="3" id="KW-1185">Reference proteome</keyword>
<dbReference type="CDD" id="cd06260">
    <property type="entry name" value="DUF820-like"/>
    <property type="match status" value="1"/>
</dbReference>
<dbReference type="PANTHER" id="PTHR35400:SF3">
    <property type="entry name" value="SLL1072 PROTEIN"/>
    <property type="match status" value="1"/>
</dbReference>
<name>A0A239BQX4_9ACTN</name>
<reference evidence="2 3" key="1">
    <citation type="submission" date="2017-06" db="EMBL/GenBank/DDBJ databases">
        <authorList>
            <person name="Kim H.J."/>
            <person name="Triplett B.A."/>
        </authorList>
    </citation>
    <scope>NUCLEOTIDE SEQUENCE [LARGE SCALE GENOMIC DNA]</scope>
    <source>
        <strain evidence="2 3">CGMCC 4.2132</strain>
    </source>
</reference>
<keyword evidence="2" id="KW-0255">Endonuclease</keyword>
<evidence type="ECO:0000259" key="1">
    <source>
        <dbReference type="Pfam" id="PF05685"/>
    </source>
</evidence>
<evidence type="ECO:0000313" key="3">
    <source>
        <dbReference type="Proteomes" id="UP000198282"/>
    </source>
</evidence>
<organism evidence="2 3">
    <name type="scientific">Streptosporangium subroseum</name>
    <dbReference type="NCBI Taxonomy" id="106412"/>
    <lineage>
        <taxon>Bacteria</taxon>
        <taxon>Bacillati</taxon>
        <taxon>Actinomycetota</taxon>
        <taxon>Actinomycetes</taxon>
        <taxon>Streptosporangiales</taxon>
        <taxon>Streptosporangiaceae</taxon>
        <taxon>Streptosporangium</taxon>
    </lineage>
</organism>
<dbReference type="SUPFAM" id="SSF52980">
    <property type="entry name" value="Restriction endonuclease-like"/>
    <property type="match status" value="1"/>
</dbReference>
<accession>A0A239BQX4</accession>
<dbReference type="OrthoDB" id="5524117at2"/>
<protein>
    <submittedName>
        <fullName evidence="2">Putative restriction endonuclease</fullName>
    </submittedName>
</protein>
<dbReference type="EMBL" id="FZOD01000004">
    <property type="protein sequence ID" value="SNS09818.1"/>
    <property type="molecule type" value="Genomic_DNA"/>
</dbReference>
<sequence>MTMALPEWFYPGPEGGWTADMLDRLPPDAPRHVELIDGSLIMMSPQTAFHMFVLRRFEQELIPPDDLAVVREMTATLGIRQRPKPDIMVVDKAALMTMKTTSFKAENVRLAVEVVSPESMDRDRTTKPIKYSDAGIKHFWRIEQESDQPVAYTFELEPAVKTYVPTGIHRGRLRTNIGFDVDIDLDLSRFIG</sequence>
<dbReference type="GO" id="GO:0004519">
    <property type="term" value="F:endonuclease activity"/>
    <property type="evidence" value="ECO:0007669"/>
    <property type="project" value="UniProtKB-KW"/>
</dbReference>
<evidence type="ECO:0000313" key="2">
    <source>
        <dbReference type="EMBL" id="SNS09818.1"/>
    </source>
</evidence>
<keyword evidence="2" id="KW-0540">Nuclease</keyword>
<dbReference type="Gene3D" id="3.90.1570.10">
    <property type="entry name" value="tt1808, chain A"/>
    <property type="match status" value="1"/>
</dbReference>
<dbReference type="InterPro" id="IPR008538">
    <property type="entry name" value="Uma2"/>
</dbReference>
<dbReference type="Pfam" id="PF05685">
    <property type="entry name" value="Uma2"/>
    <property type="match status" value="1"/>
</dbReference>